<sequence>MRQLSDYQQQIQALVSSNEYSLEQAILILRSLLEDIENDNAITDIAMHAE</sequence>
<reference evidence="1" key="1">
    <citation type="submission" date="2019-11" db="EMBL/GenBank/DDBJ databases">
        <title>Comparative genomics of photobacteria reveal adaptation to distinct habitats.</title>
        <authorList>
            <person name="Fuertes-Perez S."/>
            <person name="Hilgarth M."/>
            <person name="Vogel R.F."/>
        </authorList>
    </citation>
    <scope>NUCLEOTIDE SEQUENCE</scope>
    <source>
        <strain evidence="1">TMW2.2145</strain>
    </source>
</reference>
<gene>
    <name evidence="1" type="ORF">GLP33_11080</name>
</gene>
<name>A0AAW4ZZ47_PHOPO</name>
<organism evidence="1 2">
    <name type="scientific">Photobacterium phosphoreum</name>
    <dbReference type="NCBI Taxonomy" id="659"/>
    <lineage>
        <taxon>Bacteria</taxon>
        <taxon>Pseudomonadati</taxon>
        <taxon>Pseudomonadota</taxon>
        <taxon>Gammaproteobacteria</taxon>
        <taxon>Vibrionales</taxon>
        <taxon>Vibrionaceae</taxon>
        <taxon>Photobacterium</taxon>
    </lineage>
</organism>
<dbReference type="RefSeq" id="WP_156728302.1">
    <property type="nucleotide sequence ID" value="NZ_CAMLDN010000062.1"/>
</dbReference>
<proteinExistence type="predicted"/>
<accession>A0AAW4ZZ47</accession>
<comment type="caution">
    <text evidence="1">The sequence shown here is derived from an EMBL/GenBank/DDBJ whole genome shotgun (WGS) entry which is preliminary data.</text>
</comment>
<dbReference type="AlphaFoldDB" id="A0AAW4ZZ47"/>
<dbReference type="Proteomes" id="UP000813876">
    <property type="component" value="Unassembled WGS sequence"/>
</dbReference>
<evidence type="ECO:0000313" key="2">
    <source>
        <dbReference type="Proteomes" id="UP000813876"/>
    </source>
</evidence>
<dbReference type="GeneID" id="57355231"/>
<evidence type="ECO:0000313" key="1">
    <source>
        <dbReference type="EMBL" id="MCF2302274.1"/>
    </source>
</evidence>
<protein>
    <submittedName>
        <fullName evidence="1">Uncharacterized protein</fullName>
    </submittedName>
</protein>
<dbReference type="EMBL" id="WMCP01000011">
    <property type="protein sequence ID" value="MCF2302274.1"/>
    <property type="molecule type" value="Genomic_DNA"/>
</dbReference>